<protein>
    <submittedName>
        <fullName evidence="2">Lysophospholipase L1-like esterase</fullName>
    </submittedName>
</protein>
<accession>A0A7W6CGX7</accession>
<dbReference type="GO" id="GO:0016788">
    <property type="term" value="F:hydrolase activity, acting on ester bonds"/>
    <property type="evidence" value="ECO:0007669"/>
    <property type="project" value="UniProtKB-ARBA"/>
</dbReference>
<proteinExistence type="predicted"/>
<evidence type="ECO:0000313" key="3">
    <source>
        <dbReference type="Proteomes" id="UP000565286"/>
    </source>
</evidence>
<dbReference type="InterPro" id="IPR013830">
    <property type="entry name" value="SGNH_hydro"/>
</dbReference>
<reference evidence="2 3" key="1">
    <citation type="submission" date="2020-08" db="EMBL/GenBank/DDBJ databases">
        <title>Genomic Encyclopedia of Type Strains, Phase IV (KMG-IV): sequencing the most valuable type-strain genomes for metagenomic binning, comparative biology and taxonomic classification.</title>
        <authorList>
            <person name="Goeker M."/>
        </authorList>
    </citation>
    <scope>NUCLEOTIDE SEQUENCE [LARGE SCALE GENOMIC DNA]</scope>
    <source>
        <strain evidence="2 3">DSM 26438</strain>
    </source>
</reference>
<dbReference type="Pfam" id="PF13472">
    <property type="entry name" value="Lipase_GDSL_2"/>
    <property type="match status" value="1"/>
</dbReference>
<gene>
    <name evidence="2" type="ORF">GGQ73_004467</name>
</gene>
<keyword evidence="3" id="KW-1185">Reference proteome</keyword>
<evidence type="ECO:0000313" key="2">
    <source>
        <dbReference type="EMBL" id="MBB3948480.1"/>
    </source>
</evidence>
<evidence type="ECO:0000259" key="1">
    <source>
        <dbReference type="Pfam" id="PF13472"/>
    </source>
</evidence>
<comment type="caution">
    <text evidence="2">The sequence shown here is derived from an EMBL/GenBank/DDBJ whole genome shotgun (WGS) entry which is preliminary data.</text>
</comment>
<dbReference type="PANTHER" id="PTHR30383">
    <property type="entry name" value="THIOESTERASE 1/PROTEASE 1/LYSOPHOSPHOLIPASE L1"/>
    <property type="match status" value="1"/>
</dbReference>
<dbReference type="EMBL" id="JACIDV010000019">
    <property type="protein sequence ID" value="MBB3948480.1"/>
    <property type="molecule type" value="Genomic_DNA"/>
</dbReference>
<organism evidence="2 3">
    <name type="scientific">Rhizobium skierniewicense</name>
    <dbReference type="NCBI Taxonomy" id="984260"/>
    <lineage>
        <taxon>Bacteria</taxon>
        <taxon>Pseudomonadati</taxon>
        <taxon>Pseudomonadota</taxon>
        <taxon>Alphaproteobacteria</taxon>
        <taxon>Hyphomicrobiales</taxon>
        <taxon>Rhizobiaceae</taxon>
        <taxon>Rhizobium/Agrobacterium group</taxon>
        <taxon>Rhizobium</taxon>
    </lineage>
</organism>
<name>A0A7W6CGX7_9HYPH</name>
<dbReference type="SUPFAM" id="SSF52266">
    <property type="entry name" value="SGNH hydrolase"/>
    <property type="match status" value="1"/>
</dbReference>
<dbReference type="InterPro" id="IPR051532">
    <property type="entry name" value="Ester_Hydrolysis_Enzymes"/>
</dbReference>
<dbReference type="InterPro" id="IPR036514">
    <property type="entry name" value="SGNH_hydro_sf"/>
</dbReference>
<dbReference type="Proteomes" id="UP000565286">
    <property type="component" value="Unassembled WGS sequence"/>
</dbReference>
<dbReference type="CDD" id="cd01839">
    <property type="entry name" value="SGNH_arylesterase_like"/>
    <property type="match status" value="1"/>
</dbReference>
<sequence length="213" mass="22989">MALKQILAFGDSLTWGADPSTGERHPFEQRWSTSLERELKSAAQVIPEGLGGRTTCFDDYAAPNERNAVKALPMLLASHYPLDLVIIMLGTNDLKPQLCGFANGAQGGMRRLVQLVQLYPWKSGTQVPKILIVAPPPCRLTGDGRPPAQNRSIEESRKFSPLYAALAKEMATGFFDAGTVAEASAEDGVHLDAEDSCKLGIALATPVRTLLDI</sequence>
<dbReference type="AlphaFoldDB" id="A0A7W6CGX7"/>
<dbReference type="Gene3D" id="3.40.50.1110">
    <property type="entry name" value="SGNH hydrolase"/>
    <property type="match status" value="1"/>
</dbReference>
<feature type="domain" description="SGNH hydrolase-type esterase" evidence="1">
    <location>
        <begin position="8"/>
        <end position="193"/>
    </location>
</feature>
<dbReference type="PANTHER" id="PTHR30383:SF29">
    <property type="entry name" value="SGNH HYDROLASE-TYPE ESTERASE DOMAIN-CONTAINING PROTEIN"/>
    <property type="match status" value="1"/>
</dbReference>